<name>A0A4Q8B7L4_9ACTN</name>
<dbReference type="Proteomes" id="UP000294114">
    <property type="component" value="Unassembled WGS sequence"/>
</dbReference>
<dbReference type="GO" id="GO:0033573">
    <property type="term" value="C:high-affinity iron permease complex"/>
    <property type="evidence" value="ECO:0007669"/>
    <property type="project" value="InterPro"/>
</dbReference>
<evidence type="ECO:0000313" key="8">
    <source>
        <dbReference type="EMBL" id="RZU73428.1"/>
    </source>
</evidence>
<dbReference type="RefSeq" id="WP_130331939.1">
    <property type="nucleotide sequence ID" value="NZ_SHLD01000001.1"/>
</dbReference>
<evidence type="ECO:0000313" key="9">
    <source>
        <dbReference type="Proteomes" id="UP000294114"/>
    </source>
</evidence>
<evidence type="ECO:0000256" key="3">
    <source>
        <dbReference type="ARBA" id="ARBA00022692"/>
    </source>
</evidence>
<feature type="transmembrane region" description="Helical" evidence="7">
    <location>
        <begin position="110"/>
        <end position="131"/>
    </location>
</feature>
<dbReference type="PANTHER" id="PTHR31632:SF2">
    <property type="entry name" value="PLASMA MEMBRANE IRON PERMEASE"/>
    <property type="match status" value="1"/>
</dbReference>
<reference evidence="8 9" key="1">
    <citation type="submission" date="2019-02" db="EMBL/GenBank/DDBJ databases">
        <title>Sequencing the genomes of 1000 actinobacteria strains.</title>
        <authorList>
            <person name="Klenk H.-P."/>
        </authorList>
    </citation>
    <scope>NUCLEOTIDE SEQUENCE [LARGE SCALE GENOMIC DNA]</scope>
    <source>
        <strain evidence="8 9">DSM 45612</strain>
    </source>
</reference>
<evidence type="ECO:0000256" key="4">
    <source>
        <dbReference type="ARBA" id="ARBA00022989"/>
    </source>
</evidence>
<feature type="transmembrane region" description="Helical" evidence="7">
    <location>
        <begin position="72"/>
        <end position="90"/>
    </location>
</feature>
<evidence type="ECO:0000256" key="5">
    <source>
        <dbReference type="ARBA" id="ARBA00023136"/>
    </source>
</evidence>
<evidence type="ECO:0000256" key="1">
    <source>
        <dbReference type="ARBA" id="ARBA00004141"/>
    </source>
</evidence>
<evidence type="ECO:0000256" key="2">
    <source>
        <dbReference type="ARBA" id="ARBA00008333"/>
    </source>
</evidence>
<feature type="transmembrane region" description="Helical" evidence="7">
    <location>
        <begin position="182"/>
        <end position="202"/>
    </location>
</feature>
<proteinExistence type="inferred from homology"/>
<keyword evidence="9" id="KW-1185">Reference proteome</keyword>
<sequence length="331" mass="34464">MFATYLIGLREGLEATLVVSILVAFLVKSQRRDRLPQVWAGVGLAVVLSVFFGWLIEYTSTSLLARSEDRELFEAVTSVAAVVFVTWMIFWMRKAARTIAGELRGKLTEALAVGSLAVAGMSFLAVIREGLETALIFYSAAQSAAGGAGRGPLLALLGGIATAVVIGFLLYRSALKINLSKFFTWTGALLILVAAGILKYGVHDFQEAGVLPGLNNLAFDISSVLDPSTWYAALLGGMFNITATPSVLEMAAWVAYAVPVLVLFLRKPAAPTKLAATPATAAPATATPATATPATPAAAPTDAAPATTGEPTAAVPAEPVTDAPASARQRA</sequence>
<protein>
    <submittedName>
        <fullName evidence="8">High-affinity iron transporter</fullName>
    </submittedName>
</protein>
<dbReference type="OrthoDB" id="7260758at2"/>
<feature type="transmembrane region" description="Helical" evidence="7">
    <location>
        <begin position="6"/>
        <end position="26"/>
    </location>
</feature>
<dbReference type="NCBIfam" id="NF041756">
    <property type="entry name" value="EfeU"/>
    <property type="match status" value="1"/>
</dbReference>
<feature type="region of interest" description="Disordered" evidence="6">
    <location>
        <begin position="278"/>
        <end position="331"/>
    </location>
</feature>
<organism evidence="8 9">
    <name type="scientific">Micromonospora kangleipakensis</name>
    <dbReference type="NCBI Taxonomy" id="1077942"/>
    <lineage>
        <taxon>Bacteria</taxon>
        <taxon>Bacillati</taxon>
        <taxon>Actinomycetota</taxon>
        <taxon>Actinomycetes</taxon>
        <taxon>Micromonosporales</taxon>
        <taxon>Micromonosporaceae</taxon>
        <taxon>Micromonospora</taxon>
    </lineage>
</organism>
<keyword evidence="3 7" id="KW-0812">Transmembrane</keyword>
<feature type="compositionally biased region" description="Low complexity" evidence="6">
    <location>
        <begin position="278"/>
        <end position="325"/>
    </location>
</feature>
<dbReference type="Pfam" id="PF03239">
    <property type="entry name" value="FTR1"/>
    <property type="match status" value="1"/>
</dbReference>
<feature type="transmembrane region" description="Helical" evidence="7">
    <location>
        <begin position="247"/>
        <end position="265"/>
    </location>
</feature>
<keyword evidence="5 7" id="KW-0472">Membrane</keyword>
<evidence type="ECO:0000256" key="7">
    <source>
        <dbReference type="SAM" id="Phobius"/>
    </source>
</evidence>
<comment type="caution">
    <text evidence="8">The sequence shown here is derived from an EMBL/GenBank/DDBJ whole genome shotgun (WGS) entry which is preliminary data.</text>
</comment>
<gene>
    <name evidence="8" type="ORF">EV384_1831</name>
</gene>
<dbReference type="AlphaFoldDB" id="A0A4Q8B7L4"/>
<dbReference type="GO" id="GO:0015093">
    <property type="term" value="F:ferrous iron transmembrane transporter activity"/>
    <property type="evidence" value="ECO:0007669"/>
    <property type="project" value="TreeGrafter"/>
</dbReference>
<feature type="transmembrane region" description="Helical" evidence="7">
    <location>
        <begin position="38"/>
        <end position="56"/>
    </location>
</feature>
<dbReference type="PANTHER" id="PTHR31632">
    <property type="entry name" value="IRON TRANSPORTER FTH1"/>
    <property type="match status" value="1"/>
</dbReference>
<feature type="transmembrane region" description="Helical" evidence="7">
    <location>
        <begin position="151"/>
        <end position="170"/>
    </location>
</feature>
<accession>A0A4Q8B7L4</accession>
<evidence type="ECO:0000256" key="6">
    <source>
        <dbReference type="SAM" id="MobiDB-lite"/>
    </source>
</evidence>
<dbReference type="EMBL" id="SHLD01000001">
    <property type="protein sequence ID" value="RZU73428.1"/>
    <property type="molecule type" value="Genomic_DNA"/>
</dbReference>
<comment type="subcellular location">
    <subcellularLocation>
        <location evidence="1">Membrane</location>
        <topology evidence="1">Multi-pass membrane protein</topology>
    </subcellularLocation>
</comment>
<dbReference type="InterPro" id="IPR004923">
    <property type="entry name" value="FTR1/Fip1/EfeU"/>
</dbReference>
<comment type="similarity">
    <text evidence="2">Belongs to the oxidase-dependent Fe transporter (OFeT) (TC 9.A.10.1) family.</text>
</comment>
<keyword evidence="4 7" id="KW-1133">Transmembrane helix</keyword>